<evidence type="ECO:0000313" key="6">
    <source>
        <dbReference type="Proteomes" id="UP000033835"/>
    </source>
</evidence>
<dbReference type="EMBL" id="JJPT01000005">
    <property type="protein sequence ID" value="KKG95437.1"/>
    <property type="molecule type" value="Genomic_DNA"/>
</dbReference>
<evidence type="ECO:0000313" key="4">
    <source>
        <dbReference type="EMBL" id="KKG95832.1"/>
    </source>
</evidence>
<keyword evidence="1" id="KW-0812">Transmembrane</keyword>
<accession>A0A0F8J1J0</accession>
<proteinExistence type="predicted"/>
<evidence type="ECO:0000313" key="5">
    <source>
        <dbReference type="EMBL" id="KKH04029.1"/>
    </source>
</evidence>
<dbReference type="EMBL" id="JJPW01000005">
    <property type="protein sequence ID" value="KKH04029.1"/>
    <property type="molecule type" value="Genomic_DNA"/>
</dbReference>
<sequence>MTDNYSTEIAALSTIFGAIIGAIIAAFVGYIVSKRQFKDQLQLRLKNTALDLVNEIESLEKIIKPFADFYEEHDINFIADRNTDRVAGLIQDVFFSENDLTSEVLRFLYDENGAYYRYKDVITNFDEECFANVSEFYRNIIHAHNYYSLYKENQGNYYLGKTYDCLAKASRISESVKDMLKNRYILKK</sequence>
<dbReference type="AlphaFoldDB" id="A0A0F8J1J0"/>
<dbReference type="Proteomes" id="UP000034253">
    <property type="component" value="Unassembled WGS sequence"/>
</dbReference>
<dbReference type="Proteomes" id="UP000034657">
    <property type="component" value="Unassembled WGS sequence"/>
</dbReference>
<reference evidence="6 7" key="1">
    <citation type="journal article" date="2015" name="ISME J.">
        <title>Genomic and phenotypic differentiation among Methanosarcina mazei populations from Columbia River sediment.</title>
        <authorList>
            <person name="Youngblut N.D."/>
            <person name="Wirth J.S."/>
            <person name="Henriksen J.R."/>
            <person name="Smith M."/>
            <person name="Simon H."/>
            <person name="Metcalf W.W."/>
            <person name="Whitaker R.J."/>
        </authorList>
    </citation>
    <scope>NUCLEOTIDE SEQUENCE [LARGE SCALE GENOMIC DNA]</scope>
    <source>
        <strain evidence="3 9">3.H.M.1A.1</strain>
        <strain evidence="2 8">3.H.M.1B.1</strain>
        <strain evidence="4 6">3.H.M.1B.2</strain>
        <strain evidence="5 7">3.H.M.1B.5</strain>
    </source>
</reference>
<dbReference type="EMBL" id="JJPU01000181">
    <property type="protein sequence ID" value="KKG92445.1"/>
    <property type="molecule type" value="Genomic_DNA"/>
</dbReference>
<dbReference type="RefSeq" id="WP_048039431.1">
    <property type="nucleotide sequence ID" value="NZ_JJPT01000005.1"/>
</dbReference>
<dbReference type="Proteomes" id="UP000033835">
    <property type="component" value="Unassembled WGS sequence"/>
</dbReference>
<evidence type="ECO:0000313" key="2">
    <source>
        <dbReference type="EMBL" id="KKG92445.1"/>
    </source>
</evidence>
<feature type="transmembrane region" description="Helical" evidence="1">
    <location>
        <begin position="12"/>
        <end position="32"/>
    </location>
</feature>
<evidence type="ECO:0000313" key="3">
    <source>
        <dbReference type="EMBL" id="KKG95437.1"/>
    </source>
</evidence>
<comment type="caution">
    <text evidence="4">The sequence shown here is derived from an EMBL/GenBank/DDBJ whole genome shotgun (WGS) entry which is preliminary data.</text>
</comment>
<organism evidence="4 6">
    <name type="scientific">Methanosarcina mazei</name>
    <name type="common">Methanosarcina frisia</name>
    <dbReference type="NCBI Taxonomy" id="2209"/>
    <lineage>
        <taxon>Archaea</taxon>
        <taxon>Methanobacteriati</taxon>
        <taxon>Methanobacteriota</taxon>
        <taxon>Stenosarchaea group</taxon>
        <taxon>Methanomicrobia</taxon>
        <taxon>Methanosarcinales</taxon>
        <taxon>Methanosarcinaceae</taxon>
        <taxon>Methanosarcina</taxon>
    </lineage>
</organism>
<dbReference type="Proteomes" id="UP000034468">
    <property type="component" value="Unassembled WGS sequence"/>
</dbReference>
<dbReference type="EMBL" id="JJPV01000134">
    <property type="protein sequence ID" value="KKG95832.1"/>
    <property type="molecule type" value="Genomic_DNA"/>
</dbReference>
<evidence type="ECO:0000256" key="1">
    <source>
        <dbReference type="SAM" id="Phobius"/>
    </source>
</evidence>
<evidence type="ECO:0000313" key="8">
    <source>
        <dbReference type="Proteomes" id="UP000034468"/>
    </source>
</evidence>
<evidence type="ECO:0000313" key="7">
    <source>
        <dbReference type="Proteomes" id="UP000034253"/>
    </source>
</evidence>
<gene>
    <name evidence="5" type="ORF">DU56_16035</name>
    <name evidence="2" type="ORF">DU66_10635</name>
    <name evidence="4" type="ORF">DU68_16380</name>
    <name evidence="3" type="ORF">DU69_06255</name>
</gene>
<evidence type="ECO:0000313" key="9">
    <source>
        <dbReference type="Proteomes" id="UP000034657"/>
    </source>
</evidence>
<protein>
    <submittedName>
        <fullName evidence="4">Uncharacterized protein</fullName>
    </submittedName>
</protein>
<dbReference type="PATRIC" id="fig|2209.45.peg.2357"/>
<keyword evidence="1" id="KW-1133">Transmembrane helix</keyword>
<name>A0A0F8J1J0_METMZ</name>
<keyword evidence="1" id="KW-0472">Membrane</keyword>